<sequence length="230" mass="24100">MPSVPTHLNHLGDHPRTAFPVSSESVPAVVASAQVPPLSNAPLAPNPKRLRRSHRLSQRSPAVARVINRRRTEVNTASALRVCISPTGLPRGYGALLPLAPRPVSTLTSPDLSKSGHRRPANRSAARNADTSLAGCFDPRQNGGEKAEKRKIFAAVRSPLRNCQCQACQTATTHSFVSGSAAKGAAAPGRAGKGVGGGPAPFTGETVAVTSFAKLNLFTDLNLPMGRRAE</sequence>
<accession>A0AA38I2K3</accession>
<dbReference type="Proteomes" id="UP001168821">
    <property type="component" value="Unassembled WGS sequence"/>
</dbReference>
<reference evidence="2" key="1">
    <citation type="journal article" date="2023" name="G3 (Bethesda)">
        <title>Whole genome assemblies of Zophobas morio and Tenebrio molitor.</title>
        <authorList>
            <person name="Kaur S."/>
            <person name="Stinson S.A."/>
            <person name="diCenzo G.C."/>
        </authorList>
    </citation>
    <scope>NUCLEOTIDE SEQUENCE</scope>
    <source>
        <strain evidence="2">QUZm001</strain>
    </source>
</reference>
<feature type="compositionally biased region" description="Basic residues" evidence="1">
    <location>
        <begin position="48"/>
        <end position="57"/>
    </location>
</feature>
<evidence type="ECO:0000313" key="3">
    <source>
        <dbReference type="Proteomes" id="UP001168821"/>
    </source>
</evidence>
<name>A0AA38I2K3_9CUCU</name>
<feature type="region of interest" description="Disordered" evidence="1">
    <location>
        <begin position="106"/>
        <end position="142"/>
    </location>
</feature>
<organism evidence="2 3">
    <name type="scientific">Zophobas morio</name>
    <dbReference type="NCBI Taxonomy" id="2755281"/>
    <lineage>
        <taxon>Eukaryota</taxon>
        <taxon>Metazoa</taxon>
        <taxon>Ecdysozoa</taxon>
        <taxon>Arthropoda</taxon>
        <taxon>Hexapoda</taxon>
        <taxon>Insecta</taxon>
        <taxon>Pterygota</taxon>
        <taxon>Neoptera</taxon>
        <taxon>Endopterygota</taxon>
        <taxon>Coleoptera</taxon>
        <taxon>Polyphaga</taxon>
        <taxon>Cucujiformia</taxon>
        <taxon>Tenebrionidae</taxon>
        <taxon>Zophobas</taxon>
    </lineage>
</organism>
<comment type="caution">
    <text evidence="2">The sequence shown here is derived from an EMBL/GenBank/DDBJ whole genome shotgun (WGS) entry which is preliminary data.</text>
</comment>
<dbReference type="AlphaFoldDB" id="A0AA38I2K3"/>
<evidence type="ECO:0000256" key="1">
    <source>
        <dbReference type="SAM" id="MobiDB-lite"/>
    </source>
</evidence>
<keyword evidence="3" id="KW-1185">Reference proteome</keyword>
<proteinExistence type="predicted"/>
<feature type="compositionally biased region" description="Low complexity" evidence="1">
    <location>
        <begin position="37"/>
        <end position="47"/>
    </location>
</feature>
<dbReference type="EMBL" id="JALNTZ010000006">
    <property type="protein sequence ID" value="KAJ3648166.1"/>
    <property type="molecule type" value="Genomic_DNA"/>
</dbReference>
<evidence type="ECO:0000313" key="2">
    <source>
        <dbReference type="EMBL" id="KAJ3648166.1"/>
    </source>
</evidence>
<gene>
    <name evidence="2" type="ORF">Zmor_019988</name>
</gene>
<protein>
    <submittedName>
        <fullName evidence="2">Uncharacterized protein</fullName>
    </submittedName>
</protein>
<feature type="region of interest" description="Disordered" evidence="1">
    <location>
        <begin position="37"/>
        <end position="62"/>
    </location>
</feature>